<protein>
    <submittedName>
        <fullName evidence="1">Uncharacterized protein</fullName>
    </submittedName>
</protein>
<comment type="caution">
    <text evidence="1">The sequence shown here is derived from an EMBL/GenBank/DDBJ whole genome shotgun (WGS) entry which is preliminary data.</text>
</comment>
<keyword evidence="2" id="KW-1185">Reference proteome</keyword>
<organism evidence="1 2">
    <name type="scientific">Pseudomonas coronafaciens pv. porri</name>
    <dbReference type="NCBI Taxonomy" id="83964"/>
    <lineage>
        <taxon>Bacteria</taxon>
        <taxon>Pseudomonadati</taxon>
        <taxon>Pseudomonadota</taxon>
        <taxon>Gammaproteobacteria</taxon>
        <taxon>Pseudomonadales</taxon>
        <taxon>Pseudomonadaceae</taxon>
        <taxon>Pseudomonas</taxon>
        <taxon>Pseudomonas coronafaciens</taxon>
    </lineage>
</organism>
<dbReference type="EMBL" id="JUEU01000009">
    <property type="protein sequence ID" value="KOP61401.1"/>
    <property type="molecule type" value="Genomic_DNA"/>
</dbReference>
<reference evidence="1 2" key="2">
    <citation type="submission" date="2015-09" db="EMBL/GenBank/DDBJ databases">
        <title>Genome analysis of Pseudomonas syringae pv. porri LMG.</title>
        <authorList>
            <person name="Rombouts S."/>
        </authorList>
    </citation>
    <scope>NUCLEOTIDE SEQUENCE [LARGE SCALE GENOMIC DNA]</scope>
    <source>
        <strain evidence="1 2">LMG 28496</strain>
    </source>
</reference>
<dbReference type="InterPro" id="IPR011335">
    <property type="entry name" value="Restrct_endonuc-II-like"/>
</dbReference>
<accession>A0ABR5JV31</accession>
<dbReference type="Proteomes" id="UP000037201">
    <property type="component" value="Unassembled WGS sequence"/>
</dbReference>
<dbReference type="Gene3D" id="3.40.1350.10">
    <property type="match status" value="1"/>
</dbReference>
<dbReference type="InterPro" id="IPR011856">
    <property type="entry name" value="tRNA_endonuc-like_dom_sf"/>
</dbReference>
<dbReference type="SUPFAM" id="SSF52980">
    <property type="entry name" value="Restriction endonuclease-like"/>
    <property type="match status" value="1"/>
</dbReference>
<evidence type="ECO:0000313" key="2">
    <source>
        <dbReference type="Proteomes" id="UP000037201"/>
    </source>
</evidence>
<gene>
    <name evidence="1" type="ORF">OX90_00905</name>
</gene>
<sequence length="68" mass="7731">MNSRKLGRTIHLMSIPERVFAQLALFNPAVFDLHEQKMLHIDPAVHPLFGHPLGRRCKNSQLSPPLAH</sequence>
<name>A0ABR5JV31_9PSED</name>
<evidence type="ECO:0000313" key="1">
    <source>
        <dbReference type="EMBL" id="KOP61401.1"/>
    </source>
</evidence>
<proteinExistence type="predicted"/>
<reference evidence="1 2" key="1">
    <citation type="submission" date="2014-12" db="EMBL/GenBank/DDBJ databases">
        <authorList>
            <person name="Baeyen S."/>
        </authorList>
    </citation>
    <scope>NUCLEOTIDE SEQUENCE [LARGE SCALE GENOMIC DNA]</scope>
    <source>
        <strain evidence="1 2">LMG 28496</strain>
    </source>
</reference>